<evidence type="ECO:0000256" key="2">
    <source>
        <dbReference type="ARBA" id="ARBA00007089"/>
    </source>
</evidence>
<evidence type="ECO:0000313" key="8">
    <source>
        <dbReference type="Proteomes" id="UP001445335"/>
    </source>
</evidence>
<dbReference type="InterPro" id="IPR013792">
    <property type="entry name" value="RNA3'P_cycl/enolpyr_Trfase_a/b"/>
</dbReference>
<dbReference type="SUPFAM" id="SSF55205">
    <property type="entry name" value="EPT/RTPC-like"/>
    <property type="match status" value="1"/>
</dbReference>
<dbReference type="InterPro" id="IPR023797">
    <property type="entry name" value="RNA3'_phos_cyclase_dom"/>
</dbReference>
<dbReference type="InterPro" id="IPR020719">
    <property type="entry name" value="RNA3'_term_phos_cycl-like_CS"/>
</dbReference>
<accession>A0AAW1RFF7</accession>
<evidence type="ECO:0000256" key="3">
    <source>
        <dbReference type="ARBA" id="ARBA00022517"/>
    </source>
</evidence>
<dbReference type="Proteomes" id="UP001445335">
    <property type="component" value="Unassembled WGS sequence"/>
</dbReference>
<evidence type="ECO:0000313" key="7">
    <source>
        <dbReference type="EMBL" id="KAK9832031.1"/>
    </source>
</evidence>
<feature type="domain" description="RNA 3'-terminal phosphate cyclase" evidence="5">
    <location>
        <begin position="3"/>
        <end position="338"/>
    </location>
</feature>
<reference evidence="7 8" key="1">
    <citation type="journal article" date="2024" name="Nat. Commun.">
        <title>Phylogenomics reveals the evolutionary origins of lichenization in chlorophyte algae.</title>
        <authorList>
            <person name="Puginier C."/>
            <person name="Libourel C."/>
            <person name="Otte J."/>
            <person name="Skaloud P."/>
            <person name="Haon M."/>
            <person name="Grisel S."/>
            <person name="Petersen M."/>
            <person name="Berrin J.G."/>
            <person name="Delaux P.M."/>
            <person name="Dal Grande F."/>
            <person name="Keller J."/>
        </authorList>
    </citation>
    <scope>NUCLEOTIDE SEQUENCE [LARGE SCALE GENOMIC DNA]</scope>
    <source>
        <strain evidence="7 8">SAG 245.80</strain>
    </source>
</reference>
<protein>
    <recommendedName>
        <fullName evidence="9">RNA 3'-terminal phosphate cyclase-like protein</fullName>
    </recommendedName>
</protein>
<dbReference type="PANTHER" id="PTHR11096">
    <property type="entry name" value="RNA 3' TERMINAL PHOSPHATE CYCLASE"/>
    <property type="match status" value="1"/>
</dbReference>
<dbReference type="InterPro" id="IPR013791">
    <property type="entry name" value="RNA3'-term_phos_cycl_insert"/>
</dbReference>
<keyword evidence="4" id="KW-0539">Nucleus</keyword>
<evidence type="ECO:0000259" key="5">
    <source>
        <dbReference type="Pfam" id="PF01137"/>
    </source>
</evidence>
<proteinExistence type="inferred from homology"/>
<keyword evidence="8" id="KW-1185">Reference proteome</keyword>
<dbReference type="InterPro" id="IPR000228">
    <property type="entry name" value="RNA3'_term_phos_cyc"/>
</dbReference>
<dbReference type="Gene3D" id="3.65.10.20">
    <property type="entry name" value="RNA 3'-terminal phosphate cyclase domain"/>
    <property type="match status" value="1"/>
</dbReference>
<dbReference type="Pfam" id="PF05189">
    <property type="entry name" value="RTC_insert"/>
    <property type="match status" value="1"/>
</dbReference>
<dbReference type="GO" id="GO:0005730">
    <property type="term" value="C:nucleolus"/>
    <property type="evidence" value="ECO:0007669"/>
    <property type="project" value="UniProtKB-SubCell"/>
</dbReference>
<dbReference type="FunFam" id="3.30.360.20:FF:000001">
    <property type="entry name" value="RNA terminal phosphate cyclase-like 1"/>
    <property type="match status" value="1"/>
</dbReference>
<dbReference type="EMBL" id="JALJOU010000042">
    <property type="protein sequence ID" value="KAK9832031.1"/>
    <property type="molecule type" value="Genomic_DNA"/>
</dbReference>
<dbReference type="GO" id="GO:0000479">
    <property type="term" value="P:endonucleolytic cleavage of tricistronic rRNA transcript (SSU-rRNA, 5.8S rRNA, LSU-rRNA)"/>
    <property type="evidence" value="ECO:0007669"/>
    <property type="project" value="TreeGrafter"/>
</dbReference>
<keyword evidence="3" id="KW-0690">Ribosome biogenesis</keyword>
<comment type="caution">
    <text evidence="7">The sequence shown here is derived from an EMBL/GenBank/DDBJ whole genome shotgun (WGS) entry which is preliminary data.</text>
</comment>
<dbReference type="Pfam" id="PF01137">
    <property type="entry name" value="RTC"/>
    <property type="match status" value="1"/>
</dbReference>
<comment type="similarity">
    <text evidence="2">Belongs to the RNA 3'-terminal cyclase family. Type 2 subfamily.</text>
</comment>
<dbReference type="PROSITE" id="PS01287">
    <property type="entry name" value="RTC"/>
    <property type="match status" value="1"/>
</dbReference>
<name>A0AAW1RFF7_9CHLO</name>
<comment type="subcellular location">
    <subcellularLocation>
        <location evidence="1">Nucleus</location>
        <location evidence="1">Nucleolus</location>
    </subcellularLocation>
</comment>
<dbReference type="GO" id="GO:0004521">
    <property type="term" value="F:RNA endonuclease activity"/>
    <property type="evidence" value="ECO:0007669"/>
    <property type="project" value="TreeGrafter"/>
</dbReference>
<sequence>MLRFRGSQHLRQRLVCATLSGRLIRIDGIRERDESPGLRDYEANLLRLIEKLTNGCVVEINETGTSLRYKPGFVTGGSGLVHDCGTSRGIGYYLEVLVCLGLFGKKPLAITLRGVTNDALDPSVDVWRSATLPLVRQLAGMESGLALKVLRRGARPDGGGEVHLTVPLAARLPPVSMADEGMVKRIRGVAYSMRVSPQASNRLVDGARGVLNALLADVYVFTDHMAGAEAGSSPGYGLALVAETTAGRLLSAEAVSPAQLQGHEEAAMPEAVGRSAAHALLEEISRGGVVDSEHQGLVLLFCAMGPVELSEVRLGPLTPHAVRTLRHLKAFFGVTFNVRPEAASRTIFLSCIGTGLRNASKRLT</sequence>
<dbReference type="InterPro" id="IPR036553">
    <property type="entry name" value="RPTC_insert"/>
</dbReference>
<dbReference type="NCBIfam" id="TIGR03400">
    <property type="entry name" value="18S_RNA_Rcl1p"/>
    <property type="match status" value="1"/>
</dbReference>
<evidence type="ECO:0000259" key="6">
    <source>
        <dbReference type="Pfam" id="PF05189"/>
    </source>
</evidence>
<gene>
    <name evidence="7" type="ORF">WJX81_000154</name>
</gene>
<dbReference type="InterPro" id="IPR037136">
    <property type="entry name" value="RNA3'_phos_cyclase_dom_sf"/>
</dbReference>
<feature type="domain" description="RNA 3'-terminal phosphate cyclase insert" evidence="6">
    <location>
        <begin position="179"/>
        <end position="285"/>
    </location>
</feature>
<dbReference type="InterPro" id="IPR016443">
    <property type="entry name" value="RNA3'_term_phos_cyc_type_2"/>
</dbReference>
<dbReference type="Gene3D" id="3.30.360.20">
    <property type="entry name" value="RNA 3'-terminal phosphate cyclase, insert domain"/>
    <property type="match status" value="1"/>
</dbReference>
<evidence type="ECO:0008006" key="9">
    <source>
        <dbReference type="Google" id="ProtNLM"/>
    </source>
</evidence>
<dbReference type="AlphaFoldDB" id="A0AAW1RFF7"/>
<evidence type="ECO:0000256" key="4">
    <source>
        <dbReference type="ARBA" id="ARBA00023242"/>
    </source>
</evidence>
<organism evidence="7 8">
    <name type="scientific">Elliptochloris bilobata</name>
    <dbReference type="NCBI Taxonomy" id="381761"/>
    <lineage>
        <taxon>Eukaryota</taxon>
        <taxon>Viridiplantae</taxon>
        <taxon>Chlorophyta</taxon>
        <taxon>core chlorophytes</taxon>
        <taxon>Trebouxiophyceae</taxon>
        <taxon>Trebouxiophyceae incertae sedis</taxon>
        <taxon>Elliptochloris clade</taxon>
        <taxon>Elliptochloris</taxon>
    </lineage>
</organism>
<dbReference type="PANTHER" id="PTHR11096:SF1">
    <property type="entry name" value="RNA 3'-TERMINAL PHOSPHATE CYCLASE-LIKE PROTEIN"/>
    <property type="match status" value="1"/>
</dbReference>
<evidence type="ECO:0000256" key="1">
    <source>
        <dbReference type="ARBA" id="ARBA00004604"/>
    </source>
</evidence>
<dbReference type="CDD" id="cd00875">
    <property type="entry name" value="RNA_Cyclase_Class_I"/>
    <property type="match status" value="1"/>
</dbReference>